<proteinExistence type="inferred from homology"/>
<keyword evidence="2" id="KW-0732">Signal</keyword>
<evidence type="ECO:0000313" key="4">
    <source>
        <dbReference type="EMBL" id="RJO77717.1"/>
    </source>
</evidence>
<dbReference type="PANTHER" id="PTHR47628">
    <property type="match status" value="1"/>
</dbReference>
<dbReference type="CDD" id="cd06358">
    <property type="entry name" value="PBP1_NHase"/>
    <property type="match status" value="1"/>
</dbReference>
<evidence type="ECO:0000259" key="3">
    <source>
        <dbReference type="Pfam" id="PF13458"/>
    </source>
</evidence>
<protein>
    <recommendedName>
        <fullName evidence="3">Leucine-binding protein domain-containing protein</fullName>
    </recommendedName>
</protein>
<sequence>MVVPLQGPAGVYGASCAAVSELAAHDLNERGGVLGREVQIELVDGGGRPAAVAARVARLVAAGRIDAVSGWHISSVRRALIPVLADRVPYAYTSLYEGGERHAGVYCCGETPRQQLEPALRWLRDNAGTKRWFVVGDNYVWPQRSLAAVREYATELGLHLVGGAFVELGGGNMRRVVDRVARSGCEAVLMLLVGQDAVEFNRAFAQRGLQDSVLRFSPLMEENMLLASGYDATRGLVVASGYFSSLVDGNAMELVGRYAALHGTVAPVIGAAAESCYEGAQLLSTLVARAGDTVDLGRDADGIAYEGPRGTVEFRGREARQRIHLAVANGFDFDVITTLT</sequence>
<evidence type="ECO:0000256" key="2">
    <source>
        <dbReference type="ARBA" id="ARBA00022729"/>
    </source>
</evidence>
<accession>A0A3A4K8S0</accession>
<name>A0A3A4K8S0_9NOCA</name>
<gene>
    <name evidence="4" type="ORF">D5S18_07380</name>
</gene>
<reference evidence="4 5" key="1">
    <citation type="submission" date="2018-09" db="EMBL/GenBank/DDBJ databases">
        <title>YIM PH21274 draft genome.</title>
        <authorList>
            <person name="Miao C."/>
        </authorList>
    </citation>
    <scope>NUCLEOTIDE SEQUENCE [LARGE SCALE GENOMIC DNA]</scope>
    <source>
        <strain evidence="4 5">YIM PH 21724</strain>
    </source>
</reference>
<evidence type="ECO:0000256" key="1">
    <source>
        <dbReference type="ARBA" id="ARBA00010062"/>
    </source>
</evidence>
<dbReference type="AlphaFoldDB" id="A0A3A4K8S0"/>
<dbReference type="PANTHER" id="PTHR47628:SF1">
    <property type="entry name" value="ALIPHATIC AMIDASE EXPRESSION-REGULATING PROTEIN"/>
    <property type="match status" value="1"/>
</dbReference>
<dbReference type="SUPFAM" id="SSF53822">
    <property type="entry name" value="Periplasmic binding protein-like I"/>
    <property type="match status" value="1"/>
</dbReference>
<feature type="domain" description="Leucine-binding protein" evidence="3">
    <location>
        <begin position="1"/>
        <end position="323"/>
    </location>
</feature>
<dbReference type="Proteomes" id="UP000266677">
    <property type="component" value="Unassembled WGS sequence"/>
</dbReference>
<comment type="similarity">
    <text evidence="1">Belongs to the leucine-binding protein family.</text>
</comment>
<dbReference type="InterPro" id="IPR028082">
    <property type="entry name" value="Peripla_BP_I"/>
</dbReference>
<organism evidence="4 5">
    <name type="scientific">Nocardia panacis</name>
    <dbReference type="NCBI Taxonomy" id="2340916"/>
    <lineage>
        <taxon>Bacteria</taxon>
        <taxon>Bacillati</taxon>
        <taxon>Actinomycetota</taxon>
        <taxon>Actinomycetes</taxon>
        <taxon>Mycobacteriales</taxon>
        <taxon>Nocardiaceae</taxon>
        <taxon>Nocardia</taxon>
    </lineage>
</organism>
<dbReference type="Gene3D" id="3.40.50.2300">
    <property type="match status" value="2"/>
</dbReference>
<dbReference type="InterPro" id="IPR028081">
    <property type="entry name" value="Leu-bd"/>
</dbReference>
<dbReference type="Pfam" id="PF13458">
    <property type="entry name" value="Peripla_BP_6"/>
    <property type="match status" value="1"/>
</dbReference>
<comment type="caution">
    <text evidence="4">The sequence shown here is derived from an EMBL/GenBank/DDBJ whole genome shotgun (WGS) entry which is preliminary data.</text>
</comment>
<dbReference type="EMBL" id="QZFU01000015">
    <property type="protein sequence ID" value="RJO77717.1"/>
    <property type="molecule type" value="Genomic_DNA"/>
</dbReference>
<evidence type="ECO:0000313" key="5">
    <source>
        <dbReference type="Proteomes" id="UP000266677"/>
    </source>
</evidence>
<dbReference type="OrthoDB" id="7337537at2"/>
<keyword evidence="5" id="KW-1185">Reference proteome</keyword>